<dbReference type="AlphaFoldDB" id="A0A6N8F9D3"/>
<keyword evidence="5 8" id="KW-0067">ATP-binding</keyword>
<evidence type="ECO:0000259" key="9">
    <source>
        <dbReference type="PROSITE" id="PS50893"/>
    </source>
</evidence>
<keyword evidence="7 8" id="KW-0472">Membrane</keyword>
<dbReference type="PANTHER" id="PTHR24220:SF689">
    <property type="entry name" value="LIPOPROTEIN-RELEASING SYSTEM ATP-BINDING PROTEIN LOLD"/>
    <property type="match status" value="1"/>
</dbReference>
<dbReference type="EMBL" id="WOCD01000002">
    <property type="protein sequence ID" value="MUH71687.1"/>
    <property type="molecule type" value="Genomic_DNA"/>
</dbReference>
<evidence type="ECO:0000256" key="8">
    <source>
        <dbReference type="RuleBase" id="RU367068"/>
    </source>
</evidence>
<dbReference type="GO" id="GO:0016887">
    <property type="term" value="F:ATP hydrolysis activity"/>
    <property type="evidence" value="ECO:0007669"/>
    <property type="project" value="InterPro"/>
</dbReference>
<evidence type="ECO:0000256" key="2">
    <source>
        <dbReference type="ARBA" id="ARBA00022475"/>
    </source>
</evidence>
<feature type="domain" description="ABC transporter" evidence="9">
    <location>
        <begin position="6"/>
        <end position="224"/>
    </location>
</feature>
<dbReference type="InterPro" id="IPR003439">
    <property type="entry name" value="ABC_transporter-like_ATP-bd"/>
</dbReference>
<dbReference type="NCBIfam" id="TIGR02211">
    <property type="entry name" value="LolD_lipo_ex"/>
    <property type="match status" value="1"/>
</dbReference>
<dbReference type="OrthoDB" id="9801477at2"/>
<dbReference type="SUPFAM" id="SSF52540">
    <property type="entry name" value="P-loop containing nucleoside triphosphate hydrolases"/>
    <property type="match status" value="1"/>
</dbReference>
<dbReference type="Pfam" id="PF00005">
    <property type="entry name" value="ABC_tran"/>
    <property type="match status" value="1"/>
</dbReference>
<dbReference type="Proteomes" id="UP000439994">
    <property type="component" value="Unassembled WGS sequence"/>
</dbReference>
<evidence type="ECO:0000256" key="4">
    <source>
        <dbReference type="ARBA" id="ARBA00022741"/>
    </source>
</evidence>
<evidence type="ECO:0000256" key="7">
    <source>
        <dbReference type="ARBA" id="ARBA00023136"/>
    </source>
</evidence>
<comment type="similarity">
    <text evidence="8">Belongs to the ABC transporter superfamily. Lipoprotein translocase (TC 3.A.1.125) family.</text>
</comment>
<keyword evidence="3 8" id="KW-0997">Cell inner membrane</keyword>
<dbReference type="PANTHER" id="PTHR24220">
    <property type="entry name" value="IMPORT ATP-BINDING PROTEIN"/>
    <property type="match status" value="1"/>
</dbReference>
<dbReference type="PROSITE" id="PS50893">
    <property type="entry name" value="ABC_TRANSPORTER_2"/>
    <property type="match status" value="1"/>
</dbReference>
<keyword evidence="2 8" id="KW-1003">Cell membrane</keyword>
<keyword evidence="4 8" id="KW-0547">Nucleotide-binding</keyword>
<dbReference type="InterPro" id="IPR017871">
    <property type="entry name" value="ABC_transporter-like_CS"/>
</dbReference>
<gene>
    <name evidence="8 10" type="primary">lolD</name>
    <name evidence="10" type="ORF">GNP35_03795</name>
</gene>
<dbReference type="InterPro" id="IPR011924">
    <property type="entry name" value="LolD_lipo_ATP-bd"/>
</dbReference>
<evidence type="ECO:0000256" key="3">
    <source>
        <dbReference type="ARBA" id="ARBA00022519"/>
    </source>
</evidence>
<dbReference type="GO" id="GO:0005524">
    <property type="term" value="F:ATP binding"/>
    <property type="evidence" value="ECO:0007669"/>
    <property type="project" value="UniProtKB-UniRule"/>
</dbReference>
<dbReference type="Gene3D" id="3.40.50.300">
    <property type="entry name" value="P-loop containing nucleotide triphosphate hydrolases"/>
    <property type="match status" value="1"/>
</dbReference>
<comment type="subcellular location">
    <subcellularLocation>
        <location evidence="8">Cell inner membrane</location>
        <topology evidence="8">Peripheral membrane protein</topology>
    </subcellularLocation>
</comment>
<evidence type="ECO:0000313" key="11">
    <source>
        <dbReference type="Proteomes" id="UP000439994"/>
    </source>
</evidence>
<dbReference type="InterPro" id="IPR027417">
    <property type="entry name" value="P-loop_NTPase"/>
</dbReference>
<evidence type="ECO:0000256" key="6">
    <source>
        <dbReference type="ARBA" id="ARBA00022967"/>
    </source>
</evidence>
<name>A0A6N8F9D3_9GAMM</name>
<comment type="subunit">
    <text evidence="8">The complex is composed of two ATP-binding proteins (LolD) and two transmembrane proteins (LolC and LolE).</text>
</comment>
<dbReference type="InterPro" id="IPR017911">
    <property type="entry name" value="MacB-like_ATP-bd"/>
</dbReference>
<dbReference type="PROSITE" id="PS00211">
    <property type="entry name" value="ABC_TRANSPORTER_1"/>
    <property type="match status" value="1"/>
</dbReference>
<dbReference type="GO" id="GO:0022857">
    <property type="term" value="F:transmembrane transporter activity"/>
    <property type="evidence" value="ECO:0007669"/>
    <property type="project" value="TreeGrafter"/>
</dbReference>
<keyword evidence="6 8" id="KW-1278">Translocase</keyword>
<keyword evidence="1 8" id="KW-0813">Transport</keyword>
<dbReference type="GO" id="GO:0005886">
    <property type="term" value="C:plasma membrane"/>
    <property type="evidence" value="ECO:0007669"/>
    <property type="project" value="UniProtKB-SubCell"/>
</dbReference>
<evidence type="ECO:0000256" key="1">
    <source>
        <dbReference type="ARBA" id="ARBA00022448"/>
    </source>
</evidence>
<protein>
    <recommendedName>
        <fullName evidence="8">Lipoprotein-releasing system ATP-binding protein LolD</fullName>
        <ecNumber evidence="8">7.6.2.-</ecNumber>
    </recommendedName>
</protein>
<dbReference type="FunFam" id="3.40.50.300:FF:000230">
    <property type="entry name" value="Lipoprotein-releasing system ATP-binding protein LolD"/>
    <property type="match status" value="1"/>
</dbReference>
<dbReference type="GO" id="GO:0044874">
    <property type="term" value="P:lipoprotein localization to outer membrane"/>
    <property type="evidence" value="ECO:0007669"/>
    <property type="project" value="TreeGrafter"/>
</dbReference>
<dbReference type="EC" id="7.6.2.-" evidence="8"/>
<dbReference type="InterPro" id="IPR015854">
    <property type="entry name" value="ABC_transpr_LolD-like"/>
</dbReference>
<dbReference type="InterPro" id="IPR003593">
    <property type="entry name" value="AAA+_ATPase"/>
</dbReference>
<comment type="function">
    <text evidence="8">Part of the ABC transporter complex LolCDE involved in the translocation of mature outer membrane-directed lipoproteins, from the inner membrane to the periplasmic chaperone, LolA. Responsible for the formation of the LolA-lipoprotein complex in an ATP-dependent manner.</text>
</comment>
<reference evidence="10 11" key="1">
    <citation type="submission" date="2019-11" db="EMBL/GenBank/DDBJ databases">
        <title>P. haliotis isolates from Z. marina roots.</title>
        <authorList>
            <person name="Cohen M."/>
            <person name="Jospin G."/>
            <person name="Eisen J.A."/>
            <person name="Coil D.A."/>
        </authorList>
    </citation>
    <scope>NUCLEOTIDE SEQUENCE [LARGE SCALE GENOMIC DNA]</scope>
    <source>
        <strain evidence="10 11">UCD-MCMsp1aY</strain>
    </source>
</reference>
<keyword evidence="11" id="KW-1185">Reference proteome</keyword>
<evidence type="ECO:0000313" key="10">
    <source>
        <dbReference type="EMBL" id="MUH71687.1"/>
    </source>
</evidence>
<sequence>MVVNVIQCSDLKKSYSGVVDTDILKGLNLEIKAGEQVAILGQSGSGKSTLLHLIGMLDQPTSGVIEILGKRNTDLSDSEAALFRNKNLGFIYQFHHLLMEFSALENVSMPLLINGTDKQEAESQAKSLLDLVGLSHRLDHLPSQMSGGERQRVAIARALVNKPKLVLADEPTGNLDKQNAQQVFDLFLKVNQELGTTLVVVTHDQALAERFDRVIKLDDGLVVE</sequence>
<dbReference type="GO" id="GO:0089705">
    <property type="term" value="P:protein localization to outer membrane"/>
    <property type="evidence" value="ECO:0007669"/>
    <property type="project" value="TreeGrafter"/>
</dbReference>
<keyword evidence="10" id="KW-0449">Lipoprotein</keyword>
<evidence type="ECO:0000256" key="5">
    <source>
        <dbReference type="ARBA" id="ARBA00022840"/>
    </source>
</evidence>
<dbReference type="SMART" id="SM00382">
    <property type="entry name" value="AAA"/>
    <property type="match status" value="1"/>
</dbReference>
<proteinExistence type="inferred from homology"/>
<dbReference type="CDD" id="cd03255">
    <property type="entry name" value="ABC_MJ0796_LolCDE_FtsE"/>
    <property type="match status" value="1"/>
</dbReference>
<organism evidence="10 11">
    <name type="scientific">Psychrosphaera haliotis</name>
    <dbReference type="NCBI Taxonomy" id="555083"/>
    <lineage>
        <taxon>Bacteria</taxon>
        <taxon>Pseudomonadati</taxon>
        <taxon>Pseudomonadota</taxon>
        <taxon>Gammaproteobacteria</taxon>
        <taxon>Alteromonadales</taxon>
        <taxon>Pseudoalteromonadaceae</taxon>
        <taxon>Psychrosphaera</taxon>
    </lineage>
</organism>
<accession>A0A6N8F9D3</accession>
<comment type="caution">
    <text evidence="10">The sequence shown here is derived from an EMBL/GenBank/DDBJ whole genome shotgun (WGS) entry which is preliminary data.</text>
</comment>